<dbReference type="InterPro" id="IPR038116">
    <property type="entry name" value="TrpR-like_sf"/>
</dbReference>
<dbReference type="PANTHER" id="PTHR40080:SF1">
    <property type="entry name" value="TRPR-LIKE PROTEIN YERC_YECD"/>
    <property type="match status" value="1"/>
</dbReference>
<dbReference type="HOGENOM" id="CLU_147939_1_0_9"/>
<reference evidence="1 2" key="1">
    <citation type="submission" date="2008-10" db="EMBL/GenBank/DDBJ databases">
        <authorList>
            <person name="Qin X."/>
            <person name="Bachman B."/>
            <person name="Battles P."/>
            <person name="Bell A."/>
            <person name="Bess C."/>
            <person name="Bickham C."/>
            <person name="Chaboub L."/>
            <person name="Chen D."/>
            <person name="Coyle M."/>
            <person name="Deiros D.R."/>
            <person name="Dinh H."/>
            <person name="Forbes L."/>
            <person name="Fowler G."/>
            <person name="Francisco L."/>
            <person name="Fu Q."/>
            <person name="Gubbala S."/>
            <person name="Hale W."/>
            <person name="Han Y."/>
            <person name="Hemphill L."/>
            <person name="Highlander S.K."/>
            <person name="Hirani K."/>
            <person name="Hogues M."/>
            <person name="Jackson L."/>
            <person name="Jakkamsetti A."/>
            <person name="Javaid M."/>
            <person name="Jiang H."/>
            <person name="Korchina V."/>
            <person name="Kovar C."/>
            <person name="Lara F."/>
            <person name="Lee S."/>
            <person name="Mata R."/>
            <person name="Mathew T."/>
            <person name="Moen C."/>
            <person name="Morales K."/>
            <person name="Munidasa M."/>
            <person name="Nazareth L."/>
            <person name="Ngo R."/>
            <person name="Nguyen L."/>
            <person name="Okwuonu G."/>
            <person name="Ongeri F."/>
            <person name="Patil S."/>
            <person name="Petrosino J."/>
            <person name="Pham C."/>
            <person name="Pham P."/>
            <person name="Pu L.-L."/>
            <person name="Puazo M."/>
            <person name="Raj R."/>
            <person name="Reid J."/>
            <person name="Rouhana J."/>
            <person name="Saada N."/>
            <person name="Shang Y."/>
            <person name="Simmons D."/>
            <person name="Thornton R."/>
            <person name="Warren J."/>
            <person name="Weissenberger G."/>
            <person name="Zhang J."/>
            <person name="Zhang L."/>
            <person name="Zhou C."/>
            <person name="Zhu D."/>
            <person name="Muzny D."/>
            <person name="Worley K."/>
            <person name="Gibbs R."/>
        </authorList>
    </citation>
    <scope>NUCLEOTIDE SEQUENCE [LARGE SCALE GENOMIC DNA]</scope>
    <source>
        <strain evidence="1 2">ATCC 51172</strain>
    </source>
</reference>
<gene>
    <name evidence="1" type="ORF">HMPREF0072_0422</name>
</gene>
<dbReference type="STRING" id="525254.HMPREF0072_0422"/>
<dbReference type="GO" id="GO:0003700">
    <property type="term" value="F:DNA-binding transcription factor activity"/>
    <property type="evidence" value="ECO:0007669"/>
    <property type="project" value="InterPro"/>
</dbReference>
<organism evidence="1 2">
    <name type="scientific">Anaerococcus lactolyticus ATCC 51172</name>
    <dbReference type="NCBI Taxonomy" id="525254"/>
    <lineage>
        <taxon>Bacteria</taxon>
        <taxon>Bacillati</taxon>
        <taxon>Bacillota</taxon>
        <taxon>Tissierellia</taxon>
        <taxon>Tissierellales</taxon>
        <taxon>Peptoniphilaceae</taxon>
        <taxon>Anaerococcus</taxon>
    </lineage>
</organism>
<sequence>MMTESKLRTKEADELFEAILMLKDIEECYQFFTDICTAREIQSISQRLHVAKLLKIRKTYSVIEEETGASTATISRVNRSLNYGSGGYELVLDKLIEKDLKESKE</sequence>
<dbReference type="InterPro" id="IPR000831">
    <property type="entry name" value="Trp_repress"/>
</dbReference>
<dbReference type="InterPro" id="IPR013368">
    <property type="entry name" value="YecD_YerC"/>
</dbReference>
<keyword evidence="2" id="KW-1185">Reference proteome</keyword>
<dbReference type="EMBL" id="ABYO01000017">
    <property type="protein sequence ID" value="EEI87031.1"/>
    <property type="molecule type" value="Genomic_DNA"/>
</dbReference>
<dbReference type="SUPFAM" id="SSF48295">
    <property type="entry name" value="TrpR-like"/>
    <property type="match status" value="1"/>
</dbReference>
<accession>C2BDK2</accession>
<comment type="caution">
    <text evidence="1">The sequence shown here is derived from an EMBL/GenBank/DDBJ whole genome shotgun (WGS) entry which is preliminary data.</text>
</comment>
<dbReference type="Proteomes" id="UP000005984">
    <property type="component" value="Unassembled WGS sequence"/>
</dbReference>
<dbReference type="GO" id="GO:0043565">
    <property type="term" value="F:sequence-specific DNA binding"/>
    <property type="evidence" value="ECO:0007669"/>
    <property type="project" value="InterPro"/>
</dbReference>
<dbReference type="PANTHER" id="PTHR40080">
    <property type="entry name" value="LMO1763 PROTEIN"/>
    <property type="match status" value="1"/>
</dbReference>
<dbReference type="Pfam" id="PF01371">
    <property type="entry name" value="Trp_repressor"/>
    <property type="match status" value="1"/>
</dbReference>
<dbReference type="Gene3D" id="1.10.1270.10">
    <property type="entry name" value="TrpR-like"/>
    <property type="match status" value="1"/>
</dbReference>
<dbReference type="PIRSF" id="PIRSF012508">
    <property type="entry name" value="YerC"/>
    <property type="match status" value="1"/>
</dbReference>
<dbReference type="NCBIfam" id="TIGR02531">
    <property type="entry name" value="yecD_yerC"/>
    <property type="match status" value="1"/>
</dbReference>
<evidence type="ECO:0000313" key="2">
    <source>
        <dbReference type="Proteomes" id="UP000005984"/>
    </source>
</evidence>
<protein>
    <submittedName>
        <fullName evidence="1">TrpR family protein YerC/YecD</fullName>
    </submittedName>
</protein>
<proteinExistence type="predicted"/>
<evidence type="ECO:0000313" key="1">
    <source>
        <dbReference type="EMBL" id="EEI87031.1"/>
    </source>
</evidence>
<name>C2BDK2_9FIRM</name>
<dbReference type="InterPro" id="IPR010921">
    <property type="entry name" value="Trp_repressor/repl_initiator"/>
</dbReference>
<dbReference type="eggNOG" id="COG4496">
    <property type="taxonomic scope" value="Bacteria"/>
</dbReference>
<dbReference type="AlphaFoldDB" id="C2BDK2"/>